<dbReference type="PANTHER" id="PTHR12734:SF0">
    <property type="entry name" value="18S RRNA (GUANINE-N(7))-METHYLTRANSFERASE-RELATED"/>
    <property type="match status" value="1"/>
</dbReference>
<feature type="domain" description="Methyltransferase type 11" evidence="16">
    <location>
        <begin position="91"/>
        <end position="165"/>
    </location>
</feature>
<keyword evidence="7" id="KW-0949">S-adenosyl-L-methionine</keyword>
<comment type="function">
    <text evidence="10">S-adenosyl-L-methionine-dependent methyltransferase that specifically methylates the N(7) position of a guanine in 18S rRNA. Requires the methyltransferase adapter protein TRM112 for full rRNA methyltransferase activity. Involved in the pre-rRNA processing steps leading to small-subunit rRNA production independently of its RNA-modifying catalytic activity. Important for biogenesis end export of the 40S ribosomal subunit independent on its methyltransferase activity. Locus-specific steroid receptor coactivator. Potentiates transactivation by glucocorticoid (NR3C1), mineralocorticoid (NR3C2), androgen (AR) and progesterone (PGR) receptors. Required for the maintenance of open chromatin at the TSC22D3/GILZ locus to facilitate NR3C1 loading on the response elements. Required for maintenance of dimethylation on histone H3 'Lys-79' (H3K79me2), although direct histone methyltransferase activity is not observed in vitro.</text>
</comment>
<dbReference type="GO" id="GO:0016435">
    <property type="term" value="F:rRNA (guanine) methyltransferase activity"/>
    <property type="evidence" value="ECO:0007669"/>
    <property type="project" value="InterPro"/>
</dbReference>
<dbReference type="InterPro" id="IPR029063">
    <property type="entry name" value="SAM-dependent_MTases_sf"/>
</dbReference>
<evidence type="ECO:0000256" key="4">
    <source>
        <dbReference type="ARBA" id="ARBA00022490"/>
    </source>
</evidence>
<evidence type="ECO:0000256" key="1">
    <source>
        <dbReference type="ARBA" id="ARBA00004123"/>
    </source>
</evidence>
<evidence type="ECO:0000256" key="13">
    <source>
        <dbReference type="ARBA" id="ARBA00075516"/>
    </source>
</evidence>
<keyword evidence="8" id="KW-0539">Nucleus</keyword>
<keyword evidence="18" id="KW-1185">Reference proteome</keyword>
<dbReference type="Pfam" id="PF12589">
    <property type="entry name" value="WBS_methylT"/>
    <property type="match status" value="1"/>
</dbReference>
<evidence type="ECO:0000256" key="11">
    <source>
        <dbReference type="ARBA" id="ARBA00064164"/>
    </source>
</evidence>
<evidence type="ECO:0000256" key="7">
    <source>
        <dbReference type="ARBA" id="ARBA00022691"/>
    </source>
</evidence>
<dbReference type="GO" id="GO:0005737">
    <property type="term" value="C:cytoplasm"/>
    <property type="evidence" value="ECO:0007669"/>
    <property type="project" value="UniProtKB-SubCell"/>
</dbReference>
<comment type="similarity">
    <text evidence="3">Belongs to the class I-like SAM-binding methyltransferase superfamily. BUD23/WBSCR22 family.</text>
</comment>
<keyword evidence="6" id="KW-0808">Transferase</keyword>
<sequence>MLSTMTRYNNHWYSCYSCFFLQDRSQRGLCNRLNLMSHKRPEHSLPPELYYNSDEAKKYSSNSHIIDIQTRITERALELLALPEDEACMILDIGCGSGLSGEVITENGHHWVGVDISKDMLEVALDREVEGSLVLGDLGCGLPFRSGSFDGAISISAIQWLCNADRSSQNPIARLRRFFVSLYSSLTRGARAVLQFYPESVVQADLLQNEATRAGFTGGLIIDYPNSTRAKKYFLVLDVCSTRRIPQPLTENNEMSNHNRNKLETLRECRQLKKLPKHSVAWIKQKKQRARDQMKEVARDSKYTGRKRRAKF</sequence>
<keyword evidence="5" id="KW-0489">Methyltransferase</keyword>
<evidence type="ECO:0000259" key="17">
    <source>
        <dbReference type="Pfam" id="PF12589"/>
    </source>
</evidence>
<evidence type="ECO:0000256" key="5">
    <source>
        <dbReference type="ARBA" id="ARBA00022603"/>
    </source>
</evidence>
<dbReference type="CDD" id="cd02440">
    <property type="entry name" value="AdoMet_MTases"/>
    <property type="match status" value="1"/>
</dbReference>
<evidence type="ECO:0000256" key="9">
    <source>
        <dbReference type="ARBA" id="ARBA00050374"/>
    </source>
</evidence>
<evidence type="ECO:0000256" key="2">
    <source>
        <dbReference type="ARBA" id="ARBA00004496"/>
    </source>
</evidence>
<dbReference type="AlphaFoldDB" id="A0AA85FW65"/>
<dbReference type="WBParaSite" id="SRDH1_66820.3">
    <property type="protein sequence ID" value="SRDH1_66820.3"/>
    <property type="gene ID" value="SRDH1_66820"/>
</dbReference>
<dbReference type="Proteomes" id="UP000050792">
    <property type="component" value="Unassembled WGS sequence"/>
</dbReference>
<evidence type="ECO:0000313" key="18">
    <source>
        <dbReference type="Proteomes" id="UP000050792"/>
    </source>
</evidence>
<evidence type="ECO:0000256" key="8">
    <source>
        <dbReference type="ARBA" id="ARBA00023242"/>
    </source>
</evidence>
<accession>A0AA85FW65</accession>
<comment type="subunit">
    <text evidence="11">Heterodimer with TRMT112; this heterodimerization is necessary for the metabolic stability and activity of the catalytic subunit BUD23. Interacts with GRIP1.</text>
</comment>
<keyword evidence="4" id="KW-0963">Cytoplasm</keyword>
<dbReference type="FunFam" id="3.40.50.150:FF:000017">
    <property type="entry name" value="probable 18S rRNA (Guanine-N(7))-methyltransferase"/>
    <property type="match status" value="1"/>
</dbReference>
<organism evidence="18 19">
    <name type="scientific">Schistosoma rodhaini</name>
    <dbReference type="NCBI Taxonomy" id="6188"/>
    <lineage>
        <taxon>Eukaryota</taxon>
        <taxon>Metazoa</taxon>
        <taxon>Spiralia</taxon>
        <taxon>Lophotrochozoa</taxon>
        <taxon>Platyhelminthes</taxon>
        <taxon>Trematoda</taxon>
        <taxon>Digenea</taxon>
        <taxon>Strigeidida</taxon>
        <taxon>Schistosomatoidea</taxon>
        <taxon>Schistosomatidae</taxon>
        <taxon>Schistosoma</taxon>
    </lineage>
</organism>
<evidence type="ECO:0000256" key="12">
    <source>
        <dbReference type="ARBA" id="ARBA00074415"/>
    </source>
</evidence>
<feature type="domain" description="18S rRNA (guanine(1575)-N(7))-methyltransferase Bud23 C-terminal" evidence="17">
    <location>
        <begin position="244"/>
        <end position="309"/>
    </location>
</feature>
<dbReference type="Pfam" id="PF08241">
    <property type="entry name" value="Methyltransf_11"/>
    <property type="match status" value="1"/>
</dbReference>
<comment type="subcellular location">
    <subcellularLocation>
        <location evidence="2">Cytoplasm</location>
    </subcellularLocation>
    <subcellularLocation>
        <location evidence="1">Nucleus</location>
    </subcellularLocation>
</comment>
<name>A0AA85FW65_9TREM</name>
<proteinExistence type="inferred from homology"/>
<evidence type="ECO:0000256" key="6">
    <source>
        <dbReference type="ARBA" id="ARBA00022679"/>
    </source>
</evidence>
<dbReference type="InterPro" id="IPR039769">
    <property type="entry name" value="Bud23-like"/>
</dbReference>
<evidence type="ECO:0000256" key="15">
    <source>
        <dbReference type="SAM" id="MobiDB-lite"/>
    </source>
</evidence>
<evidence type="ECO:0000256" key="14">
    <source>
        <dbReference type="ARBA" id="ARBA00081208"/>
    </source>
</evidence>
<evidence type="ECO:0000313" key="19">
    <source>
        <dbReference type="WBParaSite" id="SRDH1_66820.3"/>
    </source>
</evidence>
<dbReference type="SUPFAM" id="SSF53335">
    <property type="entry name" value="S-adenosyl-L-methionine-dependent methyltransferases"/>
    <property type="match status" value="1"/>
</dbReference>
<evidence type="ECO:0000256" key="3">
    <source>
        <dbReference type="ARBA" id="ARBA00005547"/>
    </source>
</evidence>
<dbReference type="InterPro" id="IPR022238">
    <property type="entry name" value="Bud23_C"/>
</dbReference>
<dbReference type="InterPro" id="IPR013216">
    <property type="entry name" value="Methyltransf_11"/>
</dbReference>
<reference evidence="19" key="2">
    <citation type="submission" date="2023-11" db="UniProtKB">
        <authorList>
            <consortium name="WormBaseParasite"/>
        </authorList>
    </citation>
    <scope>IDENTIFICATION</scope>
</reference>
<dbReference type="GO" id="GO:0070476">
    <property type="term" value="P:rRNA (guanine-N7)-methylation"/>
    <property type="evidence" value="ECO:0007669"/>
    <property type="project" value="InterPro"/>
</dbReference>
<evidence type="ECO:0000259" key="16">
    <source>
        <dbReference type="Pfam" id="PF08241"/>
    </source>
</evidence>
<dbReference type="GO" id="GO:0005730">
    <property type="term" value="C:nucleolus"/>
    <property type="evidence" value="ECO:0007669"/>
    <property type="project" value="UniProtKB-ARBA"/>
</dbReference>
<feature type="compositionally biased region" description="Basic and acidic residues" evidence="15">
    <location>
        <begin position="290"/>
        <end position="303"/>
    </location>
</feature>
<comment type="catalytic activity">
    <reaction evidence="9">
        <text>a guanosine in 18S rRNA + S-adenosyl-L-methionine = an N(7)-methylguanosine in 18S rRNA + S-adenosyl-L-homocysteine</text>
        <dbReference type="Rhea" id="RHEA:54584"/>
        <dbReference type="Rhea" id="RHEA-COMP:13937"/>
        <dbReference type="Rhea" id="RHEA-COMP:13938"/>
        <dbReference type="ChEBI" id="CHEBI:57856"/>
        <dbReference type="ChEBI" id="CHEBI:59789"/>
        <dbReference type="ChEBI" id="CHEBI:74269"/>
        <dbReference type="ChEBI" id="CHEBI:74480"/>
    </reaction>
</comment>
<evidence type="ECO:0000256" key="10">
    <source>
        <dbReference type="ARBA" id="ARBA00059355"/>
    </source>
</evidence>
<dbReference type="Gene3D" id="3.40.50.150">
    <property type="entry name" value="Vaccinia Virus protein VP39"/>
    <property type="match status" value="1"/>
</dbReference>
<dbReference type="PANTHER" id="PTHR12734">
    <property type="entry name" value="METHYLTRANSFERASE-RELATED"/>
    <property type="match status" value="1"/>
</dbReference>
<protein>
    <recommendedName>
        <fullName evidence="12">18S rRNA (guanine-N(7))-methyltransferase</fullName>
    </recommendedName>
    <alternativeName>
        <fullName evidence="14">Bud site selection protein 23 homolog</fullName>
    </alternativeName>
    <alternativeName>
        <fullName evidence="13">rRNA methyltransferase and ribosome maturation factor</fullName>
    </alternativeName>
</protein>
<feature type="region of interest" description="Disordered" evidence="15">
    <location>
        <begin position="283"/>
        <end position="312"/>
    </location>
</feature>
<reference evidence="18" key="1">
    <citation type="submission" date="2022-06" db="EMBL/GenBank/DDBJ databases">
        <authorList>
            <person name="Berger JAMES D."/>
            <person name="Berger JAMES D."/>
        </authorList>
    </citation>
    <scope>NUCLEOTIDE SEQUENCE [LARGE SCALE GENOMIC DNA]</scope>
</reference>